<dbReference type="RefSeq" id="WP_146439421.1">
    <property type="nucleotide sequence ID" value="NZ_SJPL01000001.1"/>
</dbReference>
<dbReference type="OrthoDB" id="9146593at2"/>
<dbReference type="EMBL" id="SJPL01000001">
    <property type="protein sequence ID" value="TWT70640.1"/>
    <property type="molecule type" value="Genomic_DNA"/>
</dbReference>
<evidence type="ECO:0000313" key="2">
    <source>
        <dbReference type="Proteomes" id="UP000317238"/>
    </source>
</evidence>
<evidence type="ECO:0000313" key="1">
    <source>
        <dbReference type="EMBL" id="TWT70640.1"/>
    </source>
</evidence>
<dbReference type="Pfam" id="PF07586">
    <property type="entry name" value="HXXSHH"/>
    <property type="match status" value="1"/>
</dbReference>
<sequence length="439" mass="48122">MSSRRNNIPRTKRIHRRQLLRGWGAVGISLPFLECMQESVSAGETHTSSPPKRSVWICAGLGFHAPFLFPAEPGPLKPNTPYLKQLRDHLDQVTLFSGLSHPEQQGNNGHASSLTFLTSAQRPGLAGFKNTISIDQLIAQRIGMQTRFPYLALSTSGRSLSWTSGGVPIPGSMSPSQLFRELFLQGNEQQIASEIARLRRGHSILDTVTQSANTMAKQLGSNDRHKLQEYFQSVRELEHRLTQSEGWVRRPKPKVDAEQPDDIRDKLMAIERQSAMYDMITLALQTDSTRTITFGISGLNAAPKIPGVASDWHGLSHHGKDPAKIEELKLIEQAEFAAFANFLGGLRNIQEGDCTLLDQTTVVYGSNLGNASSHDWHNLPILVAGGGYRHGQYVAHDPNQNTPLANLFVGIAQGVGIEIDQFGSSVSAGIRGLETQANA</sequence>
<dbReference type="InterPro" id="IPR011447">
    <property type="entry name" value="DUF1552"/>
</dbReference>
<name>A0A5C5Y5Z6_9PLAN</name>
<dbReference type="Proteomes" id="UP000317238">
    <property type="component" value="Unassembled WGS sequence"/>
</dbReference>
<organism evidence="1 2">
    <name type="scientific">Crateriforma conspicua</name>
    <dbReference type="NCBI Taxonomy" id="2527996"/>
    <lineage>
        <taxon>Bacteria</taxon>
        <taxon>Pseudomonadati</taxon>
        <taxon>Planctomycetota</taxon>
        <taxon>Planctomycetia</taxon>
        <taxon>Planctomycetales</taxon>
        <taxon>Planctomycetaceae</taxon>
        <taxon>Crateriforma</taxon>
    </lineage>
</organism>
<accession>A0A5C5Y5Z6</accession>
<proteinExistence type="predicted"/>
<dbReference type="AlphaFoldDB" id="A0A5C5Y5Z6"/>
<comment type="caution">
    <text evidence="1">The sequence shown here is derived from an EMBL/GenBank/DDBJ whole genome shotgun (WGS) entry which is preliminary data.</text>
</comment>
<keyword evidence="2" id="KW-1185">Reference proteome</keyword>
<gene>
    <name evidence="1" type="ORF">Pan14r_29470</name>
</gene>
<protein>
    <recommendedName>
        <fullName evidence="3">DUF1552 domain-containing protein</fullName>
    </recommendedName>
</protein>
<reference evidence="1 2" key="1">
    <citation type="submission" date="2019-02" db="EMBL/GenBank/DDBJ databases">
        <title>Deep-cultivation of Planctomycetes and their phenomic and genomic characterization uncovers novel biology.</title>
        <authorList>
            <person name="Wiegand S."/>
            <person name="Jogler M."/>
            <person name="Boedeker C."/>
            <person name="Pinto D."/>
            <person name="Vollmers J."/>
            <person name="Rivas-Marin E."/>
            <person name="Kohn T."/>
            <person name="Peeters S.H."/>
            <person name="Heuer A."/>
            <person name="Rast P."/>
            <person name="Oberbeckmann S."/>
            <person name="Bunk B."/>
            <person name="Jeske O."/>
            <person name="Meyerdierks A."/>
            <person name="Storesund J.E."/>
            <person name="Kallscheuer N."/>
            <person name="Luecker S."/>
            <person name="Lage O.M."/>
            <person name="Pohl T."/>
            <person name="Merkel B.J."/>
            <person name="Hornburger P."/>
            <person name="Mueller R.-W."/>
            <person name="Bruemmer F."/>
            <person name="Labrenz M."/>
            <person name="Spormann A.M."/>
            <person name="Op Den Camp H."/>
            <person name="Overmann J."/>
            <person name="Amann R."/>
            <person name="Jetten M.S.M."/>
            <person name="Mascher T."/>
            <person name="Medema M.H."/>
            <person name="Devos D.P."/>
            <person name="Kaster A.-K."/>
            <person name="Ovreas L."/>
            <person name="Rohde M."/>
            <person name="Galperin M.Y."/>
            <person name="Jogler C."/>
        </authorList>
    </citation>
    <scope>NUCLEOTIDE SEQUENCE [LARGE SCALE GENOMIC DNA]</scope>
    <source>
        <strain evidence="1 2">Pan14r</strain>
    </source>
</reference>
<evidence type="ECO:0008006" key="3">
    <source>
        <dbReference type="Google" id="ProtNLM"/>
    </source>
</evidence>